<keyword evidence="5" id="KW-1185">Reference proteome</keyword>
<dbReference type="Proteomes" id="UP001146120">
    <property type="component" value="Unassembled WGS sequence"/>
</dbReference>
<dbReference type="SMART" id="SM00369">
    <property type="entry name" value="LRR_TYP"/>
    <property type="match status" value="5"/>
</dbReference>
<evidence type="ECO:0000256" key="3">
    <source>
        <dbReference type="SAM" id="MobiDB-lite"/>
    </source>
</evidence>
<dbReference type="InterPro" id="IPR001611">
    <property type="entry name" value="Leu-rich_rpt"/>
</dbReference>
<feature type="region of interest" description="Disordered" evidence="3">
    <location>
        <begin position="1"/>
        <end position="56"/>
    </location>
</feature>
<proteinExistence type="predicted"/>
<feature type="compositionally biased region" description="Basic and acidic residues" evidence="3">
    <location>
        <begin position="47"/>
        <end position="56"/>
    </location>
</feature>
<dbReference type="PANTHER" id="PTHR48051:SF39">
    <property type="entry name" value="P53-INDUCED DEATH DOMAIN PROTEIN 1"/>
    <property type="match status" value="1"/>
</dbReference>
<comment type="caution">
    <text evidence="4">The sequence shown here is derived from an EMBL/GenBank/DDBJ whole genome shotgun (WGS) entry which is preliminary data.</text>
</comment>
<gene>
    <name evidence="4" type="ORF">N0F65_012212</name>
</gene>
<keyword evidence="2" id="KW-0677">Repeat</keyword>
<reference evidence="4" key="2">
    <citation type="journal article" date="2023" name="Microbiol Resour">
        <title>Decontamination and Annotation of the Draft Genome Sequence of the Oomycete Lagenidium giganteum ARSEF 373.</title>
        <authorList>
            <person name="Morgan W.R."/>
            <person name="Tartar A."/>
        </authorList>
    </citation>
    <scope>NUCLEOTIDE SEQUENCE</scope>
    <source>
        <strain evidence="4">ARSEF 373</strain>
    </source>
</reference>
<evidence type="ECO:0000256" key="2">
    <source>
        <dbReference type="ARBA" id="ARBA00022737"/>
    </source>
</evidence>
<sequence length="358" mass="40248">MTGGKDVATDRAHHKGLASTVTAATAPRSPVHDPVTAAARLGPPTKKQRDSTTKRHIKLEKEPEIDHAFVDQRLFAARRTKRLDLSIPAARVTKPVIVFQIFPRQVLHQERIGHHLVELWLTNHRLAMLPSEIAIFPLLKVLGLAGNHLTSLPEEIGSITTLERLYLEKNQLRSIPAAVHFPRNLRQLSLDHNGLQAFPLQITELRLLNRLGLSHNLFHVIPPQIRRLTNLVELDLDYNCIGPELPDEMAHLHRLERLGLEGNALETVPICLDLLPHLHYCRLSGNFPRHARSNIEDIGAPVRHDGYFQTREGYLDQKAPHSTQLQGKKAAPGTAPLLTGAIDSREHNLLNREAYCRT</sequence>
<evidence type="ECO:0000313" key="5">
    <source>
        <dbReference type="Proteomes" id="UP001146120"/>
    </source>
</evidence>
<dbReference type="InterPro" id="IPR003591">
    <property type="entry name" value="Leu-rich_rpt_typical-subtyp"/>
</dbReference>
<evidence type="ECO:0000256" key="1">
    <source>
        <dbReference type="ARBA" id="ARBA00022614"/>
    </source>
</evidence>
<dbReference type="InterPro" id="IPR050216">
    <property type="entry name" value="LRR_domain-containing"/>
</dbReference>
<dbReference type="EMBL" id="DAKRPA010000006">
    <property type="protein sequence ID" value="DBA04629.1"/>
    <property type="molecule type" value="Genomic_DNA"/>
</dbReference>
<dbReference type="GO" id="GO:0005737">
    <property type="term" value="C:cytoplasm"/>
    <property type="evidence" value="ECO:0007669"/>
    <property type="project" value="TreeGrafter"/>
</dbReference>
<keyword evidence="1" id="KW-0433">Leucine-rich repeat</keyword>
<dbReference type="Pfam" id="PF13855">
    <property type="entry name" value="LRR_8"/>
    <property type="match status" value="2"/>
</dbReference>
<evidence type="ECO:0000313" key="4">
    <source>
        <dbReference type="EMBL" id="DBA04629.1"/>
    </source>
</evidence>
<accession>A0AAV2ZFQ7</accession>
<reference evidence="4" key="1">
    <citation type="submission" date="2022-11" db="EMBL/GenBank/DDBJ databases">
        <authorList>
            <person name="Morgan W.R."/>
            <person name="Tartar A."/>
        </authorList>
    </citation>
    <scope>NUCLEOTIDE SEQUENCE</scope>
    <source>
        <strain evidence="4">ARSEF 373</strain>
    </source>
</reference>
<protein>
    <submittedName>
        <fullName evidence="4">Uncharacterized protein</fullName>
    </submittedName>
</protein>
<dbReference type="AlphaFoldDB" id="A0AAV2ZFQ7"/>
<dbReference type="PANTHER" id="PTHR48051">
    <property type="match status" value="1"/>
</dbReference>
<dbReference type="InterPro" id="IPR032675">
    <property type="entry name" value="LRR_dom_sf"/>
</dbReference>
<organism evidence="4 5">
    <name type="scientific">Lagenidium giganteum</name>
    <dbReference type="NCBI Taxonomy" id="4803"/>
    <lineage>
        <taxon>Eukaryota</taxon>
        <taxon>Sar</taxon>
        <taxon>Stramenopiles</taxon>
        <taxon>Oomycota</taxon>
        <taxon>Peronosporomycetes</taxon>
        <taxon>Pythiales</taxon>
        <taxon>Pythiaceae</taxon>
    </lineage>
</organism>
<dbReference type="Gene3D" id="3.80.10.10">
    <property type="entry name" value="Ribonuclease Inhibitor"/>
    <property type="match status" value="1"/>
</dbReference>
<name>A0AAV2ZFQ7_9STRA</name>
<dbReference type="SUPFAM" id="SSF52058">
    <property type="entry name" value="L domain-like"/>
    <property type="match status" value="1"/>
</dbReference>